<keyword evidence="9" id="KW-0486">Methionine biosynthesis</keyword>
<dbReference type="EC" id="1.5.1.54" evidence="12"/>
<dbReference type="InterPro" id="IPR004620">
    <property type="entry name" value="MTHF_reductase_bac"/>
</dbReference>
<evidence type="ECO:0000256" key="3">
    <source>
        <dbReference type="ARBA" id="ARBA00006743"/>
    </source>
</evidence>
<evidence type="ECO:0000256" key="9">
    <source>
        <dbReference type="ARBA" id="ARBA00023167"/>
    </source>
</evidence>
<name>A0ABX7SUA1_9FLAO</name>
<comment type="cofactor">
    <cofactor evidence="1 12">
        <name>FAD</name>
        <dbReference type="ChEBI" id="CHEBI:57692"/>
    </cofactor>
</comment>
<evidence type="ECO:0000256" key="12">
    <source>
        <dbReference type="RuleBase" id="RU003862"/>
    </source>
</evidence>
<proteinExistence type="inferred from homology"/>
<dbReference type="InterPro" id="IPR029041">
    <property type="entry name" value="FAD-linked_oxidoreductase-like"/>
</dbReference>
<comment type="similarity">
    <text evidence="3 12">Belongs to the methylenetetrahydrofolate reductase family.</text>
</comment>
<evidence type="ECO:0000256" key="1">
    <source>
        <dbReference type="ARBA" id="ARBA00001974"/>
    </source>
</evidence>
<reference evidence="13 14" key="1">
    <citation type="submission" date="2021-03" db="EMBL/GenBank/DDBJ databases">
        <title>Complete genome of Polaribacter_sp.G4M1.</title>
        <authorList>
            <person name="Jeong S.W."/>
            <person name="Bae J.W."/>
        </authorList>
    </citation>
    <scope>NUCLEOTIDE SEQUENCE [LARGE SCALE GENOMIC DNA]</scope>
    <source>
        <strain evidence="13 14">G4M1</strain>
    </source>
</reference>
<keyword evidence="5 12" id="KW-0285">Flavoprotein</keyword>
<dbReference type="GO" id="GO:0004489">
    <property type="term" value="F:methylenetetrahydrofolate reductase [NAD(P)H] activity"/>
    <property type="evidence" value="ECO:0007669"/>
    <property type="project" value="UniProtKB-EC"/>
</dbReference>
<evidence type="ECO:0000313" key="14">
    <source>
        <dbReference type="Proteomes" id="UP000663935"/>
    </source>
</evidence>
<organism evidence="13 14">
    <name type="scientific">Polaribacter batillariae</name>
    <dbReference type="NCBI Taxonomy" id="2808900"/>
    <lineage>
        <taxon>Bacteria</taxon>
        <taxon>Pseudomonadati</taxon>
        <taxon>Bacteroidota</taxon>
        <taxon>Flavobacteriia</taxon>
        <taxon>Flavobacteriales</taxon>
        <taxon>Flavobacteriaceae</taxon>
    </lineage>
</organism>
<evidence type="ECO:0000256" key="4">
    <source>
        <dbReference type="ARBA" id="ARBA00022605"/>
    </source>
</evidence>
<keyword evidence="8" id="KW-0520">NAD</keyword>
<dbReference type="Gene3D" id="3.20.20.220">
    <property type="match status" value="1"/>
</dbReference>
<sequence length="318" mass="35781">MKITEHIKKANGKTLFSFEIIPPKKGNNIQDLYNNIDPLMEFKPPFIDVTTSREEYIYIDKGNGLLDRKITRMRPGTVGICAAIKHKYDVDTVPHVLCGGFTKEETEYVLVDCHYLGIDNVMALRGDAMSHQKYFVPNKDGNHYAIDLVKQIQNLNCGKYLHDVVEAANKADFCIGVAGYPEKHLEAPSLQTDLKRLKEKVDAGADYVVTQMFFDNKKYFAFVNAAKKAGINVPIIPGIKPIAVKRHLQLLPQVFKIDLPEELIAEIEKCDSNKKVRQVGIEFAIEQSKELLAAGVPVLHYYSMGKSDNIHAIASKLF</sequence>
<dbReference type="PANTHER" id="PTHR45754">
    <property type="entry name" value="METHYLENETETRAHYDROFOLATE REDUCTASE"/>
    <property type="match status" value="1"/>
</dbReference>
<dbReference type="CDD" id="cd00537">
    <property type="entry name" value="MTHFR"/>
    <property type="match status" value="1"/>
</dbReference>
<keyword evidence="7 12" id="KW-0560">Oxidoreductase</keyword>
<dbReference type="InterPro" id="IPR003171">
    <property type="entry name" value="Mehydrof_redctse-like"/>
</dbReference>
<accession>A0ABX7SUA1</accession>
<dbReference type="PANTHER" id="PTHR45754:SF3">
    <property type="entry name" value="METHYLENETETRAHYDROFOLATE REDUCTASE (NADPH)"/>
    <property type="match status" value="1"/>
</dbReference>
<evidence type="ECO:0000256" key="7">
    <source>
        <dbReference type="ARBA" id="ARBA00023002"/>
    </source>
</evidence>
<dbReference type="NCBIfam" id="TIGR00676">
    <property type="entry name" value="fadh2"/>
    <property type="match status" value="1"/>
</dbReference>
<dbReference type="SUPFAM" id="SSF51730">
    <property type="entry name" value="FAD-linked oxidoreductase"/>
    <property type="match status" value="1"/>
</dbReference>
<keyword evidence="14" id="KW-1185">Reference proteome</keyword>
<keyword evidence="4" id="KW-0028">Amino-acid biosynthesis</keyword>
<gene>
    <name evidence="13" type="primary">metF</name>
    <name evidence="13" type="ORF">JL193_12300</name>
</gene>
<dbReference type="Pfam" id="PF02219">
    <property type="entry name" value="MTHFR"/>
    <property type="match status" value="1"/>
</dbReference>
<dbReference type="Proteomes" id="UP000663935">
    <property type="component" value="Chromosome"/>
</dbReference>
<dbReference type="EMBL" id="CP071795">
    <property type="protein sequence ID" value="QTD36903.1"/>
    <property type="molecule type" value="Genomic_DNA"/>
</dbReference>
<comment type="pathway">
    <text evidence="2 12">One-carbon metabolism; tetrahydrofolate interconversion.</text>
</comment>
<keyword evidence="6 12" id="KW-0274">FAD</keyword>
<evidence type="ECO:0000256" key="5">
    <source>
        <dbReference type="ARBA" id="ARBA00022630"/>
    </source>
</evidence>
<evidence type="ECO:0000313" key="13">
    <source>
        <dbReference type="EMBL" id="QTD36903.1"/>
    </source>
</evidence>
<evidence type="ECO:0000256" key="10">
    <source>
        <dbReference type="ARBA" id="ARBA00034478"/>
    </source>
</evidence>
<dbReference type="RefSeq" id="WP_207971081.1">
    <property type="nucleotide sequence ID" value="NZ_CP071795.1"/>
</dbReference>
<protein>
    <recommendedName>
        <fullName evidence="12">Methylenetetrahydrofolate reductase</fullName>
        <ecNumber evidence="12">1.5.1.54</ecNumber>
    </recommendedName>
</protein>
<evidence type="ECO:0000256" key="6">
    <source>
        <dbReference type="ARBA" id="ARBA00022827"/>
    </source>
</evidence>
<evidence type="ECO:0000256" key="8">
    <source>
        <dbReference type="ARBA" id="ARBA00023027"/>
    </source>
</evidence>
<evidence type="ECO:0000256" key="11">
    <source>
        <dbReference type="ARBA" id="ARBA00048628"/>
    </source>
</evidence>
<evidence type="ECO:0000256" key="2">
    <source>
        <dbReference type="ARBA" id="ARBA00004777"/>
    </source>
</evidence>
<comment type="catalytic activity">
    <reaction evidence="11">
        <text>(6S)-5-methyl-5,6,7,8-tetrahydrofolate + NAD(+) = (6R)-5,10-methylene-5,6,7,8-tetrahydrofolate + NADH + H(+)</text>
        <dbReference type="Rhea" id="RHEA:19821"/>
        <dbReference type="ChEBI" id="CHEBI:15378"/>
        <dbReference type="ChEBI" id="CHEBI:15636"/>
        <dbReference type="ChEBI" id="CHEBI:18608"/>
        <dbReference type="ChEBI" id="CHEBI:57540"/>
        <dbReference type="ChEBI" id="CHEBI:57945"/>
        <dbReference type="EC" id="1.5.1.54"/>
    </reaction>
    <physiologicalReaction direction="right-to-left" evidence="11">
        <dbReference type="Rhea" id="RHEA:19823"/>
    </physiologicalReaction>
</comment>
<comment type="pathway">
    <text evidence="10">Amino-acid biosynthesis; L-methionine biosynthesis via de novo pathway.</text>
</comment>